<name>A0AAV7VXE6_PLEWA</name>
<accession>A0AAV7VXE6</accession>
<organism evidence="5 6">
    <name type="scientific">Pleurodeles waltl</name>
    <name type="common">Iberian ribbed newt</name>
    <dbReference type="NCBI Taxonomy" id="8319"/>
    <lineage>
        <taxon>Eukaryota</taxon>
        <taxon>Metazoa</taxon>
        <taxon>Chordata</taxon>
        <taxon>Craniata</taxon>
        <taxon>Vertebrata</taxon>
        <taxon>Euteleostomi</taxon>
        <taxon>Amphibia</taxon>
        <taxon>Batrachia</taxon>
        <taxon>Caudata</taxon>
        <taxon>Salamandroidea</taxon>
        <taxon>Salamandridae</taxon>
        <taxon>Pleurodelinae</taxon>
        <taxon>Pleurodeles</taxon>
    </lineage>
</organism>
<reference evidence="5" key="1">
    <citation type="journal article" date="2022" name="bioRxiv">
        <title>Sequencing and chromosome-scale assembly of the giantPleurodeles waltlgenome.</title>
        <authorList>
            <person name="Brown T."/>
            <person name="Elewa A."/>
            <person name="Iarovenko S."/>
            <person name="Subramanian E."/>
            <person name="Araus A.J."/>
            <person name="Petzold A."/>
            <person name="Susuki M."/>
            <person name="Suzuki K.-i.T."/>
            <person name="Hayashi T."/>
            <person name="Toyoda A."/>
            <person name="Oliveira C."/>
            <person name="Osipova E."/>
            <person name="Leigh N.D."/>
            <person name="Simon A."/>
            <person name="Yun M.H."/>
        </authorList>
    </citation>
    <scope>NUCLEOTIDE SEQUENCE</scope>
    <source>
        <strain evidence="5">20211129_DDA</strain>
        <tissue evidence="5">Liver</tissue>
    </source>
</reference>
<dbReference type="Gene3D" id="3.40.50.300">
    <property type="entry name" value="P-loop containing nucleotide triphosphate hydrolases"/>
    <property type="match status" value="1"/>
</dbReference>
<dbReference type="Pfam" id="PF00685">
    <property type="entry name" value="Sulfotransfer_1"/>
    <property type="match status" value="1"/>
</dbReference>
<protein>
    <recommendedName>
        <fullName evidence="3">Sulfotransferase</fullName>
        <ecNumber evidence="3">2.8.2.-</ecNumber>
    </recommendedName>
</protein>
<gene>
    <name evidence="5" type="ORF">NDU88_001781</name>
</gene>
<evidence type="ECO:0000256" key="3">
    <source>
        <dbReference type="RuleBase" id="RU361155"/>
    </source>
</evidence>
<evidence type="ECO:0000256" key="1">
    <source>
        <dbReference type="ARBA" id="ARBA00005771"/>
    </source>
</evidence>
<comment type="similarity">
    <text evidence="1 3">Belongs to the sulfotransferase 1 family.</text>
</comment>
<comment type="caution">
    <text evidence="5">The sequence shown here is derived from an EMBL/GenBank/DDBJ whole genome shotgun (WGS) entry which is preliminary data.</text>
</comment>
<evidence type="ECO:0000313" key="6">
    <source>
        <dbReference type="Proteomes" id="UP001066276"/>
    </source>
</evidence>
<evidence type="ECO:0000259" key="4">
    <source>
        <dbReference type="Pfam" id="PF00685"/>
    </source>
</evidence>
<keyword evidence="6" id="KW-1185">Reference proteome</keyword>
<proteinExistence type="inferred from homology"/>
<dbReference type="SUPFAM" id="SSF52540">
    <property type="entry name" value="P-loop containing nucleoside triphosphate hydrolases"/>
    <property type="match status" value="1"/>
</dbReference>
<dbReference type="InterPro" id="IPR000863">
    <property type="entry name" value="Sulfotransferase_dom"/>
</dbReference>
<sequence length="143" mass="16670">MLYKKCNIKGFLSFSSVPWGSYFDHAVAWNKHIDEENVMVITYEDQTEDLARGIQKIAEFFGFTLNEKQIQHIVNRATFEAMKARSPETHVDLAQAHFRKGVVGDWKNYFTEAQNREMDAKFEEFLAGTKLGKQLKYDVYCKT</sequence>
<dbReference type="InterPro" id="IPR027417">
    <property type="entry name" value="P-loop_NTPase"/>
</dbReference>
<feature type="domain" description="Sulfotransferase" evidence="4">
    <location>
        <begin position="16"/>
        <end position="129"/>
    </location>
</feature>
<dbReference type="EMBL" id="JANPWB010000002">
    <property type="protein sequence ID" value="KAJ1206375.1"/>
    <property type="molecule type" value="Genomic_DNA"/>
</dbReference>
<evidence type="ECO:0000313" key="5">
    <source>
        <dbReference type="EMBL" id="KAJ1206375.1"/>
    </source>
</evidence>
<keyword evidence="2 3" id="KW-0808">Transferase</keyword>
<dbReference type="EC" id="2.8.2.-" evidence="3"/>
<dbReference type="GO" id="GO:0008146">
    <property type="term" value="F:sulfotransferase activity"/>
    <property type="evidence" value="ECO:0007669"/>
    <property type="project" value="InterPro"/>
</dbReference>
<dbReference type="PANTHER" id="PTHR11783">
    <property type="entry name" value="SULFOTRANSFERASE SULT"/>
    <property type="match status" value="1"/>
</dbReference>
<dbReference type="AlphaFoldDB" id="A0AAV7VXE6"/>
<evidence type="ECO:0000256" key="2">
    <source>
        <dbReference type="ARBA" id="ARBA00022679"/>
    </source>
</evidence>
<dbReference type="Proteomes" id="UP001066276">
    <property type="component" value="Chromosome 1_2"/>
</dbReference>